<dbReference type="GO" id="GO:0036374">
    <property type="term" value="F:glutathione hydrolase activity"/>
    <property type="evidence" value="ECO:0007669"/>
    <property type="project" value="InterPro"/>
</dbReference>
<dbReference type="InterPro" id="IPR043137">
    <property type="entry name" value="GGT_ssub_C"/>
</dbReference>
<proteinExistence type="predicted"/>
<dbReference type="FunFam" id="1.10.246.130:FF:000001">
    <property type="entry name" value="Gamma-glutamyltransferase 5 isoform 1"/>
    <property type="match status" value="1"/>
</dbReference>
<dbReference type="GO" id="GO:0005886">
    <property type="term" value="C:plasma membrane"/>
    <property type="evidence" value="ECO:0007669"/>
    <property type="project" value="TreeGrafter"/>
</dbReference>
<reference evidence="3" key="2">
    <citation type="submission" date="2015-06" db="UniProtKB">
        <authorList>
            <consortium name="EnsemblMetazoa"/>
        </authorList>
    </citation>
    <scope>IDENTIFICATION</scope>
</reference>
<dbReference type="PANTHER" id="PTHR11686">
    <property type="entry name" value="GAMMA GLUTAMYL TRANSPEPTIDASE"/>
    <property type="match status" value="1"/>
</dbReference>
<feature type="binding site" evidence="2">
    <location>
        <begin position="136"/>
        <end position="138"/>
    </location>
    <ligand>
        <name>L-glutamate</name>
        <dbReference type="ChEBI" id="CHEBI:29985"/>
    </ligand>
</feature>
<dbReference type="SUPFAM" id="SSF56235">
    <property type="entry name" value="N-terminal nucleophile aminohydrolases (Ntn hydrolases)"/>
    <property type="match status" value="1"/>
</dbReference>
<dbReference type="EMBL" id="CAQQ02379333">
    <property type="status" value="NOT_ANNOTATED_CDS"/>
    <property type="molecule type" value="Genomic_DNA"/>
</dbReference>
<dbReference type="Gene3D" id="1.10.246.130">
    <property type="match status" value="1"/>
</dbReference>
<dbReference type="EnsemblMetazoa" id="MESCA009000-RA">
    <property type="protein sequence ID" value="MESCA009000-PA"/>
    <property type="gene ID" value="MESCA009000"/>
</dbReference>
<evidence type="ECO:0000313" key="3">
    <source>
        <dbReference type="EnsemblMetazoa" id="MESCA009000-PA"/>
    </source>
</evidence>
<protein>
    <recommendedName>
        <fullName evidence="5">Gamma-glutamyltransferase</fullName>
    </recommendedName>
</protein>
<evidence type="ECO:0000256" key="2">
    <source>
        <dbReference type="PIRSR" id="PIRSR600101-2"/>
    </source>
</evidence>
<reference evidence="4" key="1">
    <citation type="submission" date="2013-02" db="EMBL/GenBank/DDBJ databases">
        <authorList>
            <person name="Hughes D."/>
        </authorList>
    </citation>
    <scope>NUCLEOTIDE SEQUENCE</scope>
    <source>
        <strain>Durham</strain>
        <strain evidence="4">NC isolate 2 -- Noor lab</strain>
    </source>
</reference>
<evidence type="ECO:0000313" key="4">
    <source>
        <dbReference type="Proteomes" id="UP000015102"/>
    </source>
</evidence>
<dbReference type="Proteomes" id="UP000015102">
    <property type="component" value="Unassembled WGS sequence"/>
</dbReference>
<evidence type="ECO:0008006" key="5">
    <source>
        <dbReference type="Google" id="ProtNLM"/>
    </source>
</evidence>
<name>T1GYR3_MEGSC</name>
<evidence type="ECO:0000256" key="1">
    <source>
        <dbReference type="PIRSR" id="PIRSR600101-1"/>
    </source>
</evidence>
<dbReference type="HOGENOM" id="CLU_1690693_0_0_1"/>
<dbReference type="PRINTS" id="PR01210">
    <property type="entry name" value="GGTRANSPTASE"/>
</dbReference>
<dbReference type="InterPro" id="IPR000101">
    <property type="entry name" value="GGT_peptidase"/>
</dbReference>
<accession>T1GYR3</accession>
<dbReference type="InterPro" id="IPR043138">
    <property type="entry name" value="GGT_lsub"/>
</dbReference>
<dbReference type="Pfam" id="PF01019">
    <property type="entry name" value="G_glu_transpept"/>
    <property type="match status" value="1"/>
</dbReference>
<sequence length="159" mass="17567">GWEEPTVAKLKGDYTVYSTPVPGSGSVLTLILNIMNNLLTSDEELLWHRVIESFKHAYGYRTQLGDLDFTPEAKEVFETMIDPEFAKSIAELKVFDNTTFTDFEYYGGNFSSPKDSGTANMAVLHPSGDAVTVTSTVNSYFGCKVRSPSTGIILNDEMD</sequence>
<dbReference type="InterPro" id="IPR029055">
    <property type="entry name" value="Ntn_hydrolases_N"/>
</dbReference>
<dbReference type="AlphaFoldDB" id="T1GYR3"/>
<dbReference type="Gene3D" id="3.60.20.40">
    <property type="match status" value="1"/>
</dbReference>
<dbReference type="STRING" id="36166.T1GYR3"/>
<feature type="active site" description="Nucleophile" evidence="1">
    <location>
        <position position="118"/>
    </location>
</feature>
<dbReference type="GO" id="GO:0006751">
    <property type="term" value="P:glutathione catabolic process"/>
    <property type="evidence" value="ECO:0007669"/>
    <property type="project" value="InterPro"/>
</dbReference>
<dbReference type="PANTHER" id="PTHR11686:SF72">
    <property type="entry name" value="GAMMA-GLUTAMYL TRANSPEPTIDASE, ISOFORM A"/>
    <property type="match status" value="1"/>
</dbReference>
<organism evidence="3 4">
    <name type="scientific">Megaselia scalaris</name>
    <name type="common">Humpbacked fly</name>
    <name type="synonym">Phora scalaris</name>
    <dbReference type="NCBI Taxonomy" id="36166"/>
    <lineage>
        <taxon>Eukaryota</taxon>
        <taxon>Metazoa</taxon>
        <taxon>Ecdysozoa</taxon>
        <taxon>Arthropoda</taxon>
        <taxon>Hexapoda</taxon>
        <taxon>Insecta</taxon>
        <taxon>Pterygota</taxon>
        <taxon>Neoptera</taxon>
        <taxon>Endopterygota</taxon>
        <taxon>Diptera</taxon>
        <taxon>Brachycera</taxon>
        <taxon>Muscomorpha</taxon>
        <taxon>Platypezoidea</taxon>
        <taxon>Phoridae</taxon>
        <taxon>Megaseliini</taxon>
        <taxon>Megaselia</taxon>
    </lineage>
</organism>
<keyword evidence="4" id="KW-1185">Reference proteome</keyword>